<accession>A0A9X5CEX2</accession>
<dbReference type="EMBL" id="VIRB01000145">
    <property type="protein sequence ID" value="NDO71772.1"/>
    <property type="molecule type" value="Genomic_DNA"/>
</dbReference>
<protein>
    <submittedName>
        <fullName evidence="1">Rha family transcriptional regulator</fullName>
    </submittedName>
</protein>
<name>A0A9X5CEX2_9FIRM</name>
<dbReference type="RefSeq" id="WP_004081364.1">
    <property type="nucleotide sequence ID" value="NZ_VIRB01000145.1"/>
</dbReference>
<organism evidence="1 2">
    <name type="scientific">Schaedlerella arabinosiphila</name>
    <dbReference type="NCBI Taxonomy" id="2044587"/>
    <lineage>
        <taxon>Bacteria</taxon>
        <taxon>Bacillati</taxon>
        <taxon>Bacillota</taxon>
        <taxon>Clostridia</taxon>
        <taxon>Lachnospirales</taxon>
        <taxon>Lachnospiraceae</taxon>
        <taxon>Schaedlerella</taxon>
    </lineage>
</organism>
<proteinExistence type="predicted"/>
<dbReference type="InterPro" id="IPR014054">
    <property type="entry name" value="Phage_regulatory_Rha"/>
</dbReference>
<reference evidence="1 2" key="1">
    <citation type="submission" date="2019-07" db="EMBL/GenBank/DDBJ databases">
        <title>Draft genome sequences of 15 bacterial species constituting the stable defined intestinal microbiota of the GM15 gnotobiotic mouse model.</title>
        <authorList>
            <person name="Elie C."/>
            <person name="Mathieu A."/>
            <person name="Saliou A."/>
            <person name="Darnaud M."/>
            <person name="Leulier F."/>
            <person name="Tamellini A."/>
        </authorList>
    </citation>
    <scope>NUCLEOTIDE SEQUENCE [LARGE SCALE GENOMIC DNA]</scope>
    <source>
        <strain evidence="2">ASF 502</strain>
    </source>
</reference>
<dbReference type="NCBIfam" id="TIGR02681">
    <property type="entry name" value="phage_pRha"/>
    <property type="match status" value="1"/>
</dbReference>
<evidence type="ECO:0000313" key="2">
    <source>
        <dbReference type="Proteomes" id="UP000474104"/>
    </source>
</evidence>
<dbReference type="AlphaFoldDB" id="A0A9X5CEX2"/>
<dbReference type="Pfam" id="PF09669">
    <property type="entry name" value="Phage_pRha"/>
    <property type="match status" value="1"/>
</dbReference>
<gene>
    <name evidence="1" type="ORF">FMM80_25195</name>
</gene>
<dbReference type="Proteomes" id="UP000474104">
    <property type="component" value="Unassembled WGS sequence"/>
</dbReference>
<evidence type="ECO:0000313" key="1">
    <source>
        <dbReference type="EMBL" id="NDO71772.1"/>
    </source>
</evidence>
<dbReference type="OrthoDB" id="9812611at2"/>
<comment type="caution">
    <text evidence="1">The sequence shown here is derived from an EMBL/GenBank/DDBJ whole genome shotgun (WGS) entry which is preliminary data.</text>
</comment>
<sequence length="189" mass="22128">MREIEQTLSSVEVAEMVGKQHKDLMRDIKRYTKQMWNAIEECGGERNFAPTDFFRESTYRTEQNKELPCYRITKKGCEFIAHKLTGTKGTVFTARYINRFHEMETELSTGANQELLLYLKDKLERQEAVLADIKSQTKVRGYLQTITQNTVQSEYKKEIGMRVEASMDIEYLRAVYTFAKHYPNKSVVV</sequence>